<keyword evidence="4" id="KW-0503">Monooxygenase</keyword>
<dbReference type="Gene3D" id="1.10.630.10">
    <property type="entry name" value="Cytochrome P450"/>
    <property type="match status" value="1"/>
</dbReference>
<protein>
    <submittedName>
        <fullName evidence="5">Cytochrome P450</fullName>
    </submittedName>
</protein>
<dbReference type="EMBL" id="PVZC01000001">
    <property type="protein sequence ID" value="PRY02465.1"/>
    <property type="molecule type" value="Genomic_DNA"/>
</dbReference>
<comment type="similarity">
    <text evidence="2 4">Belongs to the cytochrome P450 family.</text>
</comment>
<dbReference type="GO" id="GO:0020037">
    <property type="term" value="F:heme binding"/>
    <property type="evidence" value="ECO:0007669"/>
    <property type="project" value="InterPro"/>
</dbReference>
<organism evidence="5 6">
    <name type="scientific">Allonocardiopsis opalescens</name>
    <dbReference type="NCBI Taxonomy" id="1144618"/>
    <lineage>
        <taxon>Bacteria</taxon>
        <taxon>Bacillati</taxon>
        <taxon>Actinomycetota</taxon>
        <taxon>Actinomycetes</taxon>
        <taxon>Streptosporangiales</taxon>
        <taxon>Allonocardiopsis</taxon>
    </lineage>
</organism>
<dbReference type="OrthoDB" id="3217230at2"/>
<dbReference type="Proteomes" id="UP000237846">
    <property type="component" value="Unassembled WGS sequence"/>
</dbReference>
<accession>A0A2T0QEZ3</accession>
<evidence type="ECO:0000313" key="5">
    <source>
        <dbReference type="EMBL" id="PRY02465.1"/>
    </source>
</evidence>
<dbReference type="PANTHER" id="PTHR24305">
    <property type="entry name" value="CYTOCHROME P450"/>
    <property type="match status" value="1"/>
</dbReference>
<dbReference type="PRINTS" id="PR00385">
    <property type="entry name" value="P450"/>
</dbReference>
<keyword evidence="3 4" id="KW-0408">Iron</keyword>
<dbReference type="GO" id="GO:0005506">
    <property type="term" value="F:iron ion binding"/>
    <property type="evidence" value="ECO:0007669"/>
    <property type="project" value="InterPro"/>
</dbReference>
<dbReference type="InterPro" id="IPR001128">
    <property type="entry name" value="Cyt_P450"/>
</dbReference>
<evidence type="ECO:0000256" key="4">
    <source>
        <dbReference type="RuleBase" id="RU000461"/>
    </source>
</evidence>
<evidence type="ECO:0000313" key="6">
    <source>
        <dbReference type="Proteomes" id="UP000237846"/>
    </source>
</evidence>
<sequence>MADRPGPRPPGPRGDRWSGNFADYAVDPLGFLSRCAAEFGDVVLLGEHNVLVVHPDEVERILVDRDRSVVKDRPNLRRRAHTGFPRAMMNSEGGDWLRKRRRLQPVFRPERLAALAAGAEAEVDRTVAGWRDGELLDIHPEMARLALTVASTHLLGASAGEAAESVQRAVEAIMRLTATPMRLPAWFPSPVNLALRRSLAELDRNLDAIIARPSAGPGHDTVLGLLKGADPPLDPAEIHDELATLLMSGYETTAEALTWLWYLVGTHPGVDRRLSAEAGDPAGAYLDAVVKEVMRLYPPAWVTSRETAAPVELGGYPVPAGTTVTVSQWVTHRDERWYAAPLVFDPARWLDGGPPHRYAYFPFGGGPRGCIGASMALREIAVITAALRSRVRFELVEPDGVRPRPALTLQPRGVRAVVRKLPAG</sequence>
<evidence type="ECO:0000256" key="3">
    <source>
        <dbReference type="PIRSR" id="PIRSR602401-1"/>
    </source>
</evidence>
<dbReference type="InterPro" id="IPR036396">
    <property type="entry name" value="Cyt_P450_sf"/>
</dbReference>
<reference evidence="5 6" key="1">
    <citation type="submission" date="2018-03" db="EMBL/GenBank/DDBJ databases">
        <title>Genomic Encyclopedia of Archaeal and Bacterial Type Strains, Phase II (KMG-II): from individual species to whole genera.</title>
        <authorList>
            <person name="Goeker M."/>
        </authorList>
    </citation>
    <scope>NUCLEOTIDE SEQUENCE [LARGE SCALE GENOMIC DNA]</scope>
    <source>
        <strain evidence="5 6">DSM 45601</strain>
    </source>
</reference>
<keyword evidence="3 4" id="KW-0349">Heme</keyword>
<dbReference type="GO" id="GO:0016705">
    <property type="term" value="F:oxidoreductase activity, acting on paired donors, with incorporation or reduction of molecular oxygen"/>
    <property type="evidence" value="ECO:0007669"/>
    <property type="project" value="InterPro"/>
</dbReference>
<feature type="binding site" description="axial binding residue" evidence="3">
    <location>
        <position position="370"/>
    </location>
    <ligand>
        <name>heme</name>
        <dbReference type="ChEBI" id="CHEBI:30413"/>
    </ligand>
    <ligandPart>
        <name>Fe</name>
        <dbReference type="ChEBI" id="CHEBI:18248"/>
    </ligandPart>
</feature>
<dbReference type="RefSeq" id="WP_106240101.1">
    <property type="nucleotide sequence ID" value="NZ_PVZC01000001.1"/>
</dbReference>
<comment type="cofactor">
    <cofactor evidence="1 3">
        <name>heme</name>
        <dbReference type="ChEBI" id="CHEBI:30413"/>
    </cofactor>
</comment>
<keyword evidence="3 4" id="KW-0479">Metal-binding</keyword>
<dbReference type="GO" id="GO:0004497">
    <property type="term" value="F:monooxygenase activity"/>
    <property type="evidence" value="ECO:0007669"/>
    <property type="project" value="UniProtKB-KW"/>
</dbReference>
<dbReference type="PROSITE" id="PS00086">
    <property type="entry name" value="CYTOCHROME_P450"/>
    <property type="match status" value="1"/>
</dbReference>
<evidence type="ECO:0000256" key="2">
    <source>
        <dbReference type="ARBA" id="ARBA00010617"/>
    </source>
</evidence>
<dbReference type="Pfam" id="PF00067">
    <property type="entry name" value="p450"/>
    <property type="match status" value="1"/>
</dbReference>
<dbReference type="PRINTS" id="PR00463">
    <property type="entry name" value="EP450I"/>
</dbReference>
<name>A0A2T0QEZ3_9ACTN</name>
<keyword evidence="6" id="KW-1185">Reference proteome</keyword>
<comment type="caution">
    <text evidence="5">The sequence shown here is derived from an EMBL/GenBank/DDBJ whole genome shotgun (WGS) entry which is preliminary data.</text>
</comment>
<dbReference type="PANTHER" id="PTHR24305:SF166">
    <property type="entry name" value="CYTOCHROME P450 12A4, MITOCHONDRIAL-RELATED"/>
    <property type="match status" value="1"/>
</dbReference>
<keyword evidence="4" id="KW-0560">Oxidoreductase</keyword>
<evidence type="ECO:0000256" key="1">
    <source>
        <dbReference type="ARBA" id="ARBA00001971"/>
    </source>
</evidence>
<proteinExistence type="inferred from homology"/>
<dbReference type="InterPro" id="IPR017972">
    <property type="entry name" value="Cyt_P450_CS"/>
</dbReference>
<dbReference type="InterPro" id="IPR050121">
    <property type="entry name" value="Cytochrome_P450_monoxygenase"/>
</dbReference>
<dbReference type="InterPro" id="IPR002401">
    <property type="entry name" value="Cyt_P450_E_grp-I"/>
</dbReference>
<dbReference type="AlphaFoldDB" id="A0A2T0QEZ3"/>
<gene>
    <name evidence="5" type="ORF">CLV72_1011067</name>
</gene>
<dbReference type="SUPFAM" id="SSF48264">
    <property type="entry name" value="Cytochrome P450"/>
    <property type="match status" value="1"/>
</dbReference>